<feature type="transmembrane region" description="Helical" evidence="2">
    <location>
        <begin position="34"/>
        <end position="51"/>
    </location>
</feature>
<comment type="caution">
    <text evidence="3">The sequence shown here is derived from an EMBL/GenBank/DDBJ whole genome shotgun (WGS) entry which is preliminary data.</text>
</comment>
<dbReference type="STRING" id="1089455.MOPEL_134_00360"/>
<name>H5UVJ4_9MICO</name>
<feature type="transmembrane region" description="Helical" evidence="2">
    <location>
        <begin position="147"/>
        <end position="165"/>
    </location>
</feature>
<dbReference type="Proteomes" id="UP000004367">
    <property type="component" value="Unassembled WGS sequence"/>
</dbReference>
<feature type="transmembrane region" description="Helical" evidence="2">
    <location>
        <begin position="115"/>
        <end position="135"/>
    </location>
</feature>
<keyword evidence="3" id="KW-0418">Kinase</keyword>
<gene>
    <name evidence="3" type="ORF">MOPEL_134_00360</name>
</gene>
<evidence type="ECO:0000256" key="2">
    <source>
        <dbReference type="SAM" id="Phobius"/>
    </source>
</evidence>
<accession>H5UVJ4</accession>
<proteinExistence type="predicted"/>
<dbReference type="EMBL" id="BAFE01000093">
    <property type="protein sequence ID" value="GAB49752.1"/>
    <property type="molecule type" value="Genomic_DNA"/>
</dbReference>
<protein>
    <submittedName>
        <fullName evidence="3">Putative two-component histidine kinase</fullName>
    </submittedName>
</protein>
<dbReference type="AlphaFoldDB" id="H5UVJ4"/>
<evidence type="ECO:0000313" key="3">
    <source>
        <dbReference type="EMBL" id="GAB49752.1"/>
    </source>
</evidence>
<sequence length="313" mass="32749">MPALRRQDVLVFTASLPVLALGVAPVWLAGESMWRIPCLVALVLMHLPLLVRSRLPWVTFAATAVGALVLLTSPALPPSATHLPGALPPVLLPSAALFGVAIYSVAAHARTYRPLAALIGVAGAVELTAALWNGLPWLLVPSIPEAWRVAVGLGGALLVALAYACGRWRALAAAHGDLTARWSYASEENHHQHLDLAVTQQQARMAGEVQRAVAAHLEDILDQAREGRRAARRAPGLAADALAGITTSGEEALGRVQSLLSLLDAPDPTRSSTTNPSSPSSPPSTPSRRSRSSSTSRASSTRPAGRASPSPSR</sequence>
<feature type="compositionally biased region" description="Low complexity" evidence="1">
    <location>
        <begin position="268"/>
        <end position="278"/>
    </location>
</feature>
<feature type="region of interest" description="Disordered" evidence="1">
    <location>
        <begin position="263"/>
        <end position="313"/>
    </location>
</feature>
<reference evidence="3 4" key="1">
    <citation type="submission" date="2012-02" db="EMBL/GenBank/DDBJ databases">
        <title>Whole genome shotgun sequence of Mobilicoccus pelagius NBRC 104925.</title>
        <authorList>
            <person name="Yoshida Y."/>
            <person name="Hosoyama A."/>
            <person name="Tsuchikane K."/>
            <person name="Katsumata H."/>
            <person name="Yamazaki S."/>
            <person name="Fujita N."/>
        </authorList>
    </citation>
    <scope>NUCLEOTIDE SEQUENCE [LARGE SCALE GENOMIC DNA]</scope>
    <source>
        <strain evidence="3 4">NBRC 104925</strain>
    </source>
</reference>
<keyword evidence="4" id="KW-1185">Reference proteome</keyword>
<keyword evidence="2" id="KW-0812">Transmembrane</keyword>
<keyword evidence="2" id="KW-1133">Transmembrane helix</keyword>
<organism evidence="3 4">
    <name type="scientific">Mobilicoccus pelagius NBRC 104925</name>
    <dbReference type="NCBI Taxonomy" id="1089455"/>
    <lineage>
        <taxon>Bacteria</taxon>
        <taxon>Bacillati</taxon>
        <taxon>Actinomycetota</taxon>
        <taxon>Actinomycetes</taxon>
        <taxon>Micrococcales</taxon>
        <taxon>Dermatophilaceae</taxon>
        <taxon>Mobilicoccus</taxon>
    </lineage>
</organism>
<dbReference type="OrthoDB" id="227596at2"/>
<feature type="transmembrane region" description="Helical" evidence="2">
    <location>
        <begin position="58"/>
        <end position="76"/>
    </location>
</feature>
<keyword evidence="2" id="KW-0472">Membrane</keyword>
<feature type="compositionally biased region" description="Low complexity" evidence="1">
    <location>
        <begin position="292"/>
        <end position="313"/>
    </location>
</feature>
<evidence type="ECO:0000256" key="1">
    <source>
        <dbReference type="SAM" id="MobiDB-lite"/>
    </source>
</evidence>
<keyword evidence="3" id="KW-0808">Transferase</keyword>
<feature type="transmembrane region" description="Helical" evidence="2">
    <location>
        <begin position="82"/>
        <end position="103"/>
    </location>
</feature>
<dbReference type="GO" id="GO:0016301">
    <property type="term" value="F:kinase activity"/>
    <property type="evidence" value="ECO:0007669"/>
    <property type="project" value="UniProtKB-KW"/>
</dbReference>
<evidence type="ECO:0000313" key="4">
    <source>
        <dbReference type="Proteomes" id="UP000004367"/>
    </source>
</evidence>
<dbReference type="RefSeq" id="WP_009483595.1">
    <property type="nucleotide sequence ID" value="NZ_BAFE01000093.1"/>
</dbReference>
<feature type="transmembrane region" description="Helical" evidence="2">
    <location>
        <begin position="9"/>
        <end position="28"/>
    </location>
</feature>